<proteinExistence type="inferred from homology"/>
<keyword evidence="6" id="KW-0813">Transport</keyword>
<gene>
    <name evidence="9" type="ordered locus">Hoch_1161</name>
</gene>
<dbReference type="InterPro" id="IPR050790">
    <property type="entry name" value="ExbB/TolQ_transport"/>
</dbReference>
<dbReference type="InterPro" id="IPR002898">
    <property type="entry name" value="MotA_ExbB_proton_chnl"/>
</dbReference>
<keyword evidence="4 7" id="KW-1133">Transmembrane helix</keyword>
<evidence type="ECO:0000256" key="3">
    <source>
        <dbReference type="ARBA" id="ARBA00022692"/>
    </source>
</evidence>
<evidence type="ECO:0000259" key="8">
    <source>
        <dbReference type="Pfam" id="PF01618"/>
    </source>
</evidence>
<accession>D0LS34</accession>
<dbReference type="STRING" id="502025.Hoch_1161"/>
<dbReference type="HOGENOM" id="CLU_637382_0_0_7"/>
<comment type="similarity">
    <text evidence="6">Belongs to the exbB/tolQ family.</text>
</comment>
<keyword evidence="6" id="KW-0653">Protein transport</keyword>
<feature type="transmembrane region" description="Helical" evidence="7">
    <location>
        <begin position="184"/>
        <end position="209"/>
    </location>
</feature>
<evidence type="ECO:0000313" key="10">
    <source>
        <dbReference type="Proteomes" id="UP000001880"/>
    </source>
</evidence>
<dbReference type="PANTHER" id="PTHR30625:SF11">
    <property type="entry name" value="MOTA_TOLQ_EXBB PROTON CHANNEL DOMAIN-CONTAINING PROTEIN"/>
    <property type="match status" value="1"/>
</dbReference>
<dbReference type="KEGG" id="hoh:Hoch_1161"/>
<evidence type="ECO:0000256" key="1">
    <source>
        <dbReference type="ARBA" id="ARBA00004651"/>
    </source>
</evidence>
<dbReference type="eggNOG" id="COG0811">
    <property type="taxonomic scope" value="Bacteria"/>
</dbReference>
<evidence type="ECO:0000256" key="6">
    <source>
        <dbReference type="RuleBase" id="RU004057"/>
    </source>
</evidence>
<dbReference type="PANTHER" id="PTHR30625">
    <property type="entry name" value="PROTEIN TOLQ"/>
    <property type="match status" value="1"/>
</dbReference>
<keyword evidence="3 7" id="KW-0812">Transmembrane</keyword>
<evidence type="ECO:0000256" key="5">
    <source>
        <dbReference type="ARBA" id="ARBA00023136"/>
    </source>
</evidence>
<keyword evidence="10" id="KW-1185">Reference proteome</keyword>
<organism evidence="9 10">
    <name type="scientific">Haliangium ochraceum (strain DSM 14365 / JCM 11303 / SMP-2)</name>
    <dbReference type="NCBI Taxonomy" id="502025"/>
    <lineage>
        <taxon>Bacteria</taxon>
        <taxon>Pseudomonadati</taxon>
        <taxon>Myxococcota</taxon>
        <taxon>Polyangia</taxon>
        <taxon>Haliangiales</taxon>
        <taxon>Kofleriaceae</taxon>
        <taxon>Haliangium</taxon>
    </lineage>
</organism>
<evidence type="ECO:0000256" key="4">
    <source>
        <dbReference type="ARBA" id="ARBA00022989"/>
    </source>
</evidence>
<keyword evidence="2" id="KW-1003">Cell membrane</keyword>
<evidence type="ECO:0000256" key="7">
    <source>
        <dbReference type="SAM" id="Phobius"/>
    </source>
</evidence>
<reference evidence="9 10" key="1">
    <citation type="journal article" date="2010" name="Stand. Genomic Sci.">
        <title>Complete genome sequence of Haliangium ochraceum type strain (SMP-2).</title>
        <authorList>
            <consortium name="US DOE Joint Genome Institute (JGI-PGF)"/>
            <person name="Ivanova N."/>
            <person name="Daum C."/>
            <person name="Lang E."/>
            <person name="Abt B."/>
            <person name="Kopitz M."/>
            <person name="Saunders E."/>
            <person name="Lapidus A."/>
            <person name="Lucas S."/>
            <person name="Glavina Del Rio T."/>
            <person name="Nolan M."/>
            <person name="Tice H."/>
            <person name="Copeland A."/>
            <person name="Cheng J.F."/>
            <person name="Chen F."/>
            <person name="Bruce D."/>
            <person name="Goodwin L."/>
            <person name="Pitluck S."/>
            <person name="Mavromatis K."/>
            <person name="Pati A."/>
            <person name="Mikhailova N."/>
            <person name="Chen A."/>
            <person name="Palaniappan K."/>
            <person name="Land M."/>
            <person name="Hauser L."/>
            <person name="Chang Y.J."/>
            <person name="Jeffries C.D."/>
            <person name="Detter J.C."/>
            <person name="Brettin T."/>
            <person name="Rohde M."/>
            <person name="Goker M."/>
            <person name="Bristow J."/>
            <person name="Markowitz V."/>
            <person name="Eisen J.A."/>
            <person name="Hugenholtz P."/>
            <person name="Kyrpides N.C."/>
            <person name="Klenk H.P."/>
        </authorList>
    </citation>
    <scope>NUCLEOTIDE SEQUENCE [LARGE SCALE GENOMIC DNA]</scope>
    <source>
        <strain evidence="10">DSM 14365 / CIP 107738 / JCM 11303 / AJ 13395 / SMP-2</strain>
    </source>
</reference>
<dbReference type="OrthoDB" id="5290956at2"/>
<protein>
    <recommendedName>
        <fullName evidence="8">MotA/TolQ/ExbB proton channel domain-containing protein</fullName>
    </recommendedName>
</protein>
<sequence length="430" mass="45446">MNAQNTSISQSSNNERAARLQVHGEPSGYLSSTILAVVAGGATWASFASIARQAAPDGLLVRMFPPAGDLVGRSVPTAILFLFFWTLAVLLWKGLRILRERSRLRHPLLASLPEVMAREGAAAAYASLAPRLAKRRPGLAATQLAKLIQLLRTSGDARRAHDSFRHQAQIAADTAAGSYTMTRVFIWAMPILGFIGTVLGIGLSVGAFAGFLTGDIDDIELVKSELSKIAGGLAFAFDTTLIGLVGSLLAMFATSFVQSADESFHTALEKLGVDVVSSFPETAQVTEAAPSDVDELGERIDALTLSLHALLEGVAGWRDASDALSLGIVRLSKNEAALLAQVTEASTALGTLASTVHRTSDGLGTTFGGLLDRIDTLATQQHKIAEALRVIDTFGSTISTLEATHREGQRIMKRLGGPLELRLVPLGAEG</sequence>
<feature type="domain" description="MotA/TolQ/ExbB proton channel" evidence="8">
    <location>
        <begin position="148"/>
        <end position="266"/>
    </location>
</feature>
<dbReference type="GO" id="GO:0005886">
    <property type="term" value="C:plasma membrane"/>
    <property type="evidence" value="ECO:0007669"/>
    <property type="project" value="UniProtKB-SubCell"/>
</dbReference>
<dbReference type="AlphaFoldDB" id="D0LS34"/>
<dbReference type="Proteomes" id="UP000001880">
    <property type="component" value="Chromosome"/>
</dbReference>
<dbReference type="RefSeq" id="WP_012826342.1">
    <property type="nucleotide sequence ID" value="NC_013440.1"/>
</dbReference>
<dbReference type="GO" id="GO:0017038">
    <property type="term" value="P:protein import"/>
    <property type="evidence" value="ECO:0007669"/>
    <property type="project" value="TreeGrafter"/>
</dbReference>
<evidence type="ECO:0000313" key="9">
    <source>
        <dbReference type="EMBL" id="ACY13731.1"/>
    </source>
</evidence>
<feature type="transmembrane region" description="Helical" evidence="7">
    <location>
        <begin position="75"/>
        <end position="95"/>
    </location>
</feature>
<keyword evidence="5 7" id="KW-0472">Membrane</keyword>
<feature type="transmembrane region" description="Helical" evidence="7">
    <location>
        <begin position="29"/>
        <end position="55"/>
    </location>
</feature>
<name>D0LS34_HALO1</name>
<feature type="transmembrane region" description="Helical" evidence="7">
    <location>
        <begin position="229"/>
        <end position="253"/>
    </location>
</feature>
<evidence type="ECO:0000256" key="2">
    <source>
        <dbReference type="ARBA" id="ARBA00022475"/>
    </source>
</evidence>
<dbReference type="EMBL" id="CP001804">
    <property type="protein sequence ID" value="ACY13731.1"/>
    <property type="molecule type" value="Genomic_DNA"/>
</dbReference>
<comment type="subcellular location">
    <subcellularLocation>
        <location evidence="1">Cell membrane</location>
        <topology evidence="1">Multi-pass membrane protein</topology>
    </subcellularLocation>
    <subcellularLocation>
        <location evidence="6">Membrane</location>
        <topology evidence="6">Multi-pass membrane protein</topology>
    </subcellularLocation>
</comment>
<dbReference type="Pfam" id="PF01618">
    <property type="entry name" value="MotA_ExbB"/>
    <property type="match status" value="1"/>
</dbReference>